<proteinExistence type="predicted"/>
<keyword evidence="1 5" id="KW-0812">Transmembrane</keyword>
<dbReference type="GO" id="GO:0022857">
    <property type="term" value="F:transmembrane transporter activity"/>
    <property type="evidence" value="ECO:0007669"/>
    <property type="project" value="InterPro"/>
</dbReference>
<dbReference type="PANTHER" id="PTHR23528">
    <property type="match status" value="1"/>
</dbReference>
<dbReference type="Proteomes" id="UP000526501">
    <property type="component" value="Unassembled WGS sequence"/>
</dbReference>
<sequence length="831" mass="93875">MIITRKTKIPLHWAFYAQLPLLMSIYGEFVINAPFLLLIKRFIDNPAAIMGLISLEIYISILGSPFISWLSDRVWTRWGRRKFFFTIADIGRGLCVLLMPFAPNLILLIALRWLFDAFSNFGSMTQALVYEVVPTPQRGRLAGFFQSSIQFGNLVFYFLLLGRFDDMYFMGPFDFATSVSGGAAMFWIAAIVLFAIAAYESLGFKEIKPPNRKTLQDDRKPGQSVFGYFITSFFRDVCSKDLLPLYLLAFVDVMVRINLGLFQPLQFTEQWGYSLQQFGNTVAIGVIFSVTFALFSGWFADRYGKMVTFVIASIGSLLVNLAFVIFLAIKPGHRPTLTEIVVFSNIEQIFSMVKAVIIFPLIMEYINRNRLGAANAGLQVMRTIFRSGMAVFVGVWILWWSLAFMPQAGYRVLTTYPEAITKAELAEELARSGLGSDEIMILPGEQGHKEGDPSQIWYLHKYDEQVQDLVEERKELTNKIAALETKLGSPMSDESHRTKMRAEVEADKLRLLETDSALSDGAAALNKQIASHTENKRTASGDQFLSATYSNNQLTLSLTAVGTADSELENRFPNDLDGPPIAQHLDEDSRLLRPEIEADFQEESVNISATFRPSFVFLYRVANRVLSDPNAAYELATVLQSIHDAELGRDEGLINFQASQEETDEKALSYELMLNQELDPQAIESLAATLQAERLIESAHYRELSPSRYRFALTTPSTERKDTATENASRIEEAENRLLQLLPRTGESIPSMVAAFYLRVTATLSSVPYNVIVPEHTTQALHKERVYEYFFSSRTLMILTDFIGFAIIALLVRLERKGKIHKYGVEEDENR</sequence>
<feature type="transmembrane region" description="Helical" evidence="5">
    <location>
        <begin position="49"/>
        <end position="71"/>
    </location>
</feature>
<evidence type="ECO:0000256" key="5">
    <source>
        <dbReference type="SAM" id="Phobius"/>
    </source>
</evidence>
<dbReference type="CDD" id="cd06174">
    <property type="entry name" value="MFS"/>
    <property type="match status" value="1"/>
</dbReference>
<feature type="transmembrane region" description="Helical" evidence="5">
    <location>
        <begin position="141"/>
        <end position="164"/>
    </location>
</feature>
<dbReference type="InterPro" id="IPR011701">
    <property type="entry name" value="MFS"/>
</dbReference>
<feature type="coiled-coil region" evidence="4">
    <location>
        <begin position="459"/>
        <end position="486"/>
    </location>
</feature>
<comment type="caution">
    <text evidence="6">The sequence shown here is derived from an EMBL/GenBank/DDBJ whole genome shotgun (WGS) entry which is preliminary data.</text>
</comment>
<evidence type="ECO:0000256" key="3">
    <source>
        <dbReference type="ARBA" id="ARBA00023136"/>
    </source>
</evidence>
<dbReference type="RefSeq" id="WP_185660928.1">
    <property type="nucleotide sequence ID" value="NZ_CAWPOO010000012.1"/>
</dbReference>
<feature type="transmembrane region" description="Helical" evidence="5">
    <location>
        <begin position="349"/>
        <end position="366"/>
    </location>
</feature>
<feature type="transmembrane region" description="Helical" evidence="5">
    <location>
        <begin position="789"/>
        <end position="812"/>
    </location>
</feature>
<keyword evidence="3 5" id="KW-0472">Membrane</keyword>
<dbReference type="PANTHER" id="PTHR23528:SF1">
    <property type="entry name" value="MAJOR FACILITATOR SUPERFAMILY (MFS) PROFILE DOMAIN-CONTAINING PROTEIN"/>
    <property type="match status" value="1"/>
</dbReference>
<dbReference type="SUPFAM" id="SSF103473">
    <property type="entry name" value="MFS general substrate transporter"/>
    <property type="match status" value="1"/>
</dbReference>
<evidence type="ECO:0000256" key="1">
    <source>
        <dbReference type="ARBA" id="ARBA00022692"/>
    </source>
</evidence>
<feature type="transmembrane region" description="Helical" evidence="5">
    <location>
        <begin position="282"/>
        <end position="300"/>
    </location>
</feature>
<dbReference type="Pfam" id="PF07690">
    <property type="entry name" value="MFS_1"/>
    <property type="match status" value="1"/>
</dbReference>
<evidence type="ECO:0000313" key="7">
    <source>
        <dbReference type="Proteomes" id="UP000526501"/>
    </source>
</evidence>
<accession>A0A7X1B9Z5</accession>
<dbReference type="InterPro" id="IPR036259">
    <property type="entry name" value="MFS_trans_sf"/>
</dbReference>
<keyword evidence="2 5" id="KW-1133">Transmembrane helix</keyword>
<organism evidence="6 7">
    <name type="scientific">Pelagicoccus albus</name>
    <dbReference type="NCBI Taxonomy" id="415222"/>
    <lineage>
        <taxon>Bacteria</taxon>
        <taxon>Pseudomonadati</taxon>
        <taxon>Verrucomicrobiota</taxon>
        <taxon>Opitutia</taxon>
        <taxon>Puniceicoccales</taxon>
        <taxon>Pelagicoccaceae</taxon>
        <taxon>Pelagicoccus</taxon>
    </lineage>
</organism>
<feature type="transmembrane region" description="Helical" evidence="5">
    <location>
        <begin position="387"/>
        <end position="405"/>
    </location>
</feature>
<dbReference type="Gene3D" id="1.20.1250.20">
    <property type="entry name" value="MFS general substrate transporter like domains"/>
    <property type="match status" value="2"/>
</dbReference>
<reference evidence="6 7" key="1">
    <citation type="submission" date="2020-07" db="EMBL/GenBank/DDBJ databases">
        <authorList>
            <person name="Feng X."/>
        </authorList>
    </citation>
    <scope>NUCLEOTIDE SEQUENCE [LARGE SCALE GENOMIC DNA]</scope>
    <source>
        <strain evidence="6 7">JCM23202</strain>
    </source>
</reference>
<gene>
    <name evidence="6" type="ORF">H5P27_13510</name>
</gene>
<protein>
    <submittedName>
        <fullName evidence="6">MFS transporter</fullName>
    </submittedName>
</protein>
<dbReference type="EMBL" id="JACHVC010000012">
    <property type="protein sequence ID" value="MBC2607065.1"/>
    <property type="molecule type" value="Genomic_DNA"/>
</dbReference>
<name>A0A7X1B9Z5_9BACT</name>
<keyword evidence="4" id="KW-0175">Coiled coil</keyword>
<feature type="transmembrane region" description="Helical" evidence="5">
    <location>
        <begin position="184"/>
        <end position="204"/>
    </location>
</feature>
<keyword evidence="7" id="KW-1185">Reference proteome</keyword>
<evidence type="ECO:0000256" key="2">
    <source>
        <dbReference type="ARBA" id="ARBA00022989"/>
    </source>
</evidence>
<feature type="transmembrane region" description="Helical" evidence="5">
    <location>
        <begin position="307"/>
        <end position="329"/>
    </location>
</feature>
<evidence type="ECO:0000313" key="6">
    <source>
        <dbReference type="EMBL" id="MBC2607065.1"/>
    </source>
</evidence>
<evidence type="ECO:0000256" key="4">
    <source>
        <dbReference type="SAM" id="Coils"/>
    </source>
</evidence>
<feature type="transmembrane region" description="Helical" evidence="5">
    <location>
        <begin position="21"/>
        <end position="43"/>
    </location>
</feature>
<dbReference type="AlphaFoldDB" id="A0A7X1B9Z5"/>